<evidence type="ECO:0000313" key="1">
    <source>
        <dbReference type="EMBL" id="UUZ45768.1"/>
    </source>
</evidence>
<accession>A0AC61U7A6</accession>
<name>A0AC61U7A6_9MICO</name>
<evidence type="ECO:0000313" key="2">
    <source>
        <dbReference type="Proteomes" id="UP001059663"/>
    </source>
</evidence>
<proteinExistence type="predicted"/>
<protein>
    <submittedName>
        <fullName evidence="1">Uncharacterized protein</fullName>
    </submittedName>
</protein>
<gene>
    <name evidence="1" type="ORF">LP422_07320</name>
</gene>
<organism evidence="1 2">
    <name type="scientific">Janibacter limosus</name>
    <dbReference type="NCBI Taxonomy" id="53458"/>
    <lineage>
        <taxon>Bacteria</taxon>
        <taxon>Bacillati</taxon>
        <taxon>Actinomycetota</taxon>
        <taxon>Actinomycetes</taxon>
        <taxon>Micrococcales</taxon>
        <taxon>Intrasporangiaceae</taxon>
        <taxon>Janibacter</taxon>
    </lineage>
</organism>
<reference evidence="1" key="1">
    <citation type="submission" date="2021-11" db="EMBL/GenBank/DDBJ databases">
        <title>Study of the species diversity of bacterial strains isolated from a unique natural object - Shulgan-Tash cave (Bashkiria).</title>
        <authorList>
            <person name="Sazanova A.L."/>
            <person name="Chirak E.R."/>
            <person name="Safronova V.I."/>
        </authorList>
    </citation>
    <scope>NUCLEOTIDE SEQUENCE</scope>
    <source>
        <strain evidence="1">P1</strain>
    </source>
</reference>
<dbReference type="EMBL" id="CP087977">
    <property type="protein sequence ID" value="UUZ45768.1"/>
    <property type="molecule type" value="Genomic_DNA"/>
</dbReference>
<sequence length="66" mass="7010">MARPLEEHRRGETGTDALAGTQPQVEQGLEAELAQDEGMGALATDPAGKQVGLRRRLDPAGDDARQ</sequence>
<dbReference type="Proteomes" id="UP001059663">
    <property type="component" value="Chromosome"/>
</dbReference>